<gene>
    <name evidence="2" type="ORF">SAMN04490185_1350</name>
</gene>
<dbReference type="RefSeq" id="WP_074872641.1">
    <property type="nucleotide sequence ID" value="NZ_FNTF01000002.1"/>
</dbReference>
<keyword evidence="1" id="KW-0812">Transmembrane</keyword>
<organism evidence="2 3">
    <name type="scientific">Pseudomonas frederiksbergensis</name>
    <dbReference type="NCBI Taxonomy" id="104087"/>
    <lineage>
        <taxon>Bacteria</taxon>
        <taxon>Pseudomonadati</taxon>
        <taxon>Pseudomonadota</taxon>
        <taxon>Gammaproteobacteria</taxon>
        <taxon>Pseudomonadales</taxon>
        <taxon>Pseudomonadaceae</taxon>
        <taxon>Pseudomonas</taxon>
    </lineage>
</organism>
<sequence>MKWKVLDWKFALTSLIAIVSVVIPFYFWKADFTAHSLTVRLVSSSDLELPSDSKIHDLQITVNGSKIDSPHIYSLALINTGSKPILSADFETSLEVRTKNDSKLITAQITGSDPAGIPAKVSIEENRLKFLPFLSNPKDQVTVTIVSSGPLDLVAHARIAGVRDIIFEDMTQNQSRPFTASLTGVVAVTSLTFYLFFLGITDFRSVTKIGPMIKIPTTMVCVMSGVYFASKTCSELGLTGYFIAGMMFLIFALAWVFATFLTRSNRALNPPSP</sequence>
<reference evidence="2 3" key="1">
    <citation type="submission" date="2016-10" db="EMBL/GenBank/DDBJ databases">
        <authorList>
            <person name="de Groot N.N."/>
        </authorList>
    </citation>
    <scope>NUCLEOTIDE SEQUENCE [LARGE SCALE GENOMIC DNA]</scope>
    <source>
        <strain evidence="2 3">BS3655</strain>
    </source>
</reference>
<evidence type="ECO:0000256" key="1">
    <source>
        <dbReference type="SAM" id="Phobius"/>
    </source>
</evidence>
<evidence type="ECO:0000313" key="2">
    <source>
        <dbReference type="EMBL" id="SEC39776.1"/>
    </source>
</evidence>
<evidence type="ECO:0000313" key="3">
    <source>
        <dbReference type="Proteomes" id="UP000183114"/>
    </source>
</evidence>
<keyword evidence="1" id="KW-0472">Membrane</keyword>
<dbReference type="EMBL" id="FNTF01000002">
    <property type="protein sequence ID" value="SEC39776.1"/>
    <property type="molecule type" value="Genomic_DNA"/>
</dbReference>
<feature type="transmembrane region" description="Helical" evidence="1">
    <location>
        <begin position="241"/>
        <end position="261"/>
    </location>
</feature>
<protein>
    <submittedName>
        <fullName evidence="2">Uncharacterized protein</fullName>
    </submittedName>
</protein>
<feature type="transmembrane region" description="Helical" evidence="1">
    <location>
        <begin position="212"/>
        <end position="229"/>
    </location>
</feature>
<keyword evidence="1" id="KW-1133">Transmembrane helix</keyword>
<dbReference type="Proteomes" id="UP000183114">
    <property type="component" value="Unassembled WGS sequence"/>
</dbReference>
<name>A0A1H4S6E7_9PSED</name>
<feature type="transmembrane region" description="Helical" evidence="1">
    <location>
        <begin position="12"/>
        <end position="28"/>
    </location>
</feature>
<feature type="transmembrane region" description="Helical" evidence="1">
    <location>
        <begin position="178"/>
        <end position="200"/>
    </location>
</feature>
<proteinExistence type="predicted"/>
<accession>A0A1H4S6E7</accession>
<dbReference type="AlphaFoldDB" id="A0A1H4S6E7"/>